<protein>
    <submittedName>
        <fullName evidence="1">Uncharacterized protein</fullName>
    </submittedName>
</protein>
<dbReference type="AlphaFoldDB" id="A0A5D4TNW5"/>
<proteinExistence type="predicted"/>
<dbReference type="RefSeq" id="WP_148970512.1">
    <property type="nucleotide sequence ID" value="NZ_JBNIKW010000006.1"/>
</dbReference>
<organism evidence="1 2">
    <name type="scientific">Rossellomorea aquimaris</name>
    <dbReference type="NCBI Taxonomy" id="189382"/>
    <lineage>
        <taxon>Bacteria</taxon>
        <taxon>Bacillati</taxon>
        <taxon>Bacillota</taxon>
        <taxon>Bacilli</taxon>
        <taxon>Bacillales</taxon>
        <taxon>Bacillaceae</taxon>
        <taxon>Rossellomorea</taxon>
    </lineage>
</organism>
<comment type="caution">
    <text evidence="1">The sequence shown here is derived from an EMBL/GenBank/DDBJ whole genome shotgun (WGS) entry which is preliminary data.</text>
</comment>
<reference evidence="1 2" key="1">
    <citation type="submission" date="2019-08" db="EMBL/GenBank/DDBJ databases">
        <title>Bacillus genomes from the desert of Cuatro Cienegas, Coahuila.</title>
        <authorList>
            <person name="Olmedo-Alvarez G."/>
        </authorList>
    </citation>
    <scope>NUCLEOTIDE SEQUENCE [LARGE SCALE GENOMIC DNA]</scope>
    <source>
        <strain evidence="1 2">CH87b_3T</strain>
    </source>
</reference>
<sequence>MKLERTMSKGFKDKGSENVIKWEVQTVSDGQEVKLSFLSKNSSYRQGIWLKTDKGIDVMGQTFASIELWEDTAPKEIILKCFTDNGVINFYNIWDEGGGKKSQSYSSGMVAVQKDQEVIYACNDVGFETDFDKLVFSLEKL</sequence>
<gene>
    <name evidence="1" type="ORF">FZC85_18575</name>
</gene>
<accession>A0A5D4TNW5</accession>
<dbReference type="OrthoDB" id="2863041at2"/>
<evidence type="ECO:0000313" key="2">
    <source>
        <dbReference type="Proteomes" id="UP000324269"/>
    </source>
</evidence>
<evidence type="ECO:0000313" key="1">
    <source>
        <dbReference type="EMBL" id="TYS83101.1"/>
    </source>
</evidence>
<dbReference type="EMBL" id="VTEZ01000006">
    <property type="protein sequence ID" value="TYS83101.1"/>
    <property type="molecule type" value="Genomic_DNA"/>
</dbReference>
<dbReference type="Proteomes" id="UP000324269">
    <property type="component" value="Unassembled WGS sequence"/>
</dbReference>
<name>A0A5D4TNW5_9BACI</name>